<dbReference type="Pfam" id="PF13412">
    <property type="entry name" value="HTH_24"/>
    <property type="match status" value="1"/>
</dbReference>
<dbReference type="PROSITE" id="PS51000">
    <property type="entry name" value="HTH_DEOR_2"/>
    <property type="match status" value="1"/>
</dbReference>
<dbReference type="InterPro" id="IPR036390">
    <property type="entry name" value="WH_DNA-bd_sf"/>
</dbReference>
<dbReference type="Proteomes" id="UP000631421">
    <property type="component" value="Unassembled WGS sequence"/>
</dbReference>
<evidence type="ECO:0000259" key="3">
    <source>
        <dbReference type="PROSITE" id="PS51000"/>
    </source>
</evidence>
<keyword evidence="2" id="KW-0804">Transcription</keyword>
<protein>
    <submittedName>
        <fullName evidence="4">Iron-sulfur cluster biosynthesis transcriptional regulator SufR</fullName>
    </submittedName>
</protein>
<organism evidence="4 5">
    <name type="scientific">Pseudanabaena cinerea FACHB-1277</name>
    <dbReference type="NCBI Taxonomy" id="2949581"/>
    <lineage>
        <taxon>Bacteria</taxon>
        <taxon>Bacillati</taxon>
        <taxon>Cyanobacteriota</taxon>
        <taxon>Cyanophyceae</taxon>
        <taxon>Pseudanabaenales</taxon>
        <taxon>Pseudanabaenaceae</taxon>
        <taxon>Pseudanabaena</taxon>
        <taxon>Pseudanabaena cinerea</taxon>
    </lineage>
</organism>
<accession>A0A926UU47</accession>
<dbReference type="NCBIfam" id="TIGR02702">
    <property type="entry name" value="SufR_cyano"/>
    <property type="match status" value="1"/>
</dbReference>
<evidence type="ECO:0000256" key="1">
    <source>
        <dbReference type="ARBA" id="ARBA00023015"/>
    </source>
</evidence>
<evidence type="ECO:0000256" key="2">
    <source>
        <dbReference type="ARBA" id="ARBA00023163"/>
    </source>
</evidence>
<feature type="domain" description="HTH deoR-type" evidence="3">
    <location>
        <begin position="51"/>
        <end position="106"/>
    </location>
</feature>
<dbReference type="PANTHER" id="PTHR38600">
    <property type="entry name" value="TRANSCRIPTIONAL REGULATORY PROTEIN"/>
    <property type="match status" value="1"/>
</dbReference>
<reference evidence="4" key="1">
    <citation type="journal article" date="2015" name="ISME J.">
        <title>Draft Genome Sequence of Streptomyces incarnatus NRRL8089, which Produces the Nucleoside Antibiotic Sinefungin.</title>
        <authorList>
            <person name="Oshima K."/>
            <person name="Hattori M."/>
            <person name="Shimizu H."/>
            <person name="Fukuda K."/>
            <person name="Nemoto M."/>
            <person name="Inagaki K."/>
            <person name="Tamura T."/>
        </authorList>
    </citation>
    <scope>NUCLEOTIDE SEQUENCE</scope>
    <source>
        <strain evidence="4">FACHB-1277</strain>
    </source>
</reference>
<dbReference type="AlphaFoldDB" id="A0A926UU47"/>
<dbReference type="PANTHER" id="PTHR38600:SF2">
    <property type="entry name" value="SLL0088 PROTEIN"/>
    <property type="match status" value="1"/>
</dbReference>
<name>A0A926UU47_9CYAN</name>
<keyword evidence="5" id="KW-1185">Reference proteome</keyword>
<dbReference type="RefSeq" id="WP_190351796.1">
    <property type="nucleotide sequence ID" value="NZ_JACJPY010000051.1"/>
</dbReference>
<evidence type="ECO:0000313" key="5">
    <source>
        <dbReference type="Proteomes" id="UP000631421"/>
    </source>
</evidence>
<comment type="caution">
    <text evidence="4">The sequence shown here is derived from an EMBL/GenBank/DDBJ whole genome shotgun (WGS) entry which is preliminary data.</text>
</comment>
<keyword evidence="1" id="KW-0805">Transcription regulation</keyword>
<dbReference type="Gene3D" id="1.10.10.10">
    <property type="entry name" value="Winged helix-like DNA-binding domain superfamily/Winged helix DNA-binding domain"/>
    <property type="match status" value="1"/>
</dbReference>
<dbReference type="CDD" id="cd00090">
    <property type="entry name" value="HTH_ARSR"/>
    <property type="match status" value="1"/>
</dbReference>
<dbReference type="GO" id="GO:0003700">
    <property type="term" value="F:DNA-binding transcription factor activity"/>
    <property type="evidence" value="ECO:0007669"/>
    <property type="project" value="InterPro"/>
</dbReference>
<reference evidence="4" key="2">
    <citation type="submission" date="2020-08" db="EMBL/GenBank/DDBJ databases">
        <authorList>
            <person name="Chen M."/>
            <person name="Teng W."/>
            <person name="Zhao L."/>
            <person name="Hu C."/>
            <person name="Zhou Y."/>
            <person name="Han B."/>
            <person name="Song L."/>
            <person name="Shu W."/>
        </authorList>
    </citation>
    <scope>NUCLEOTIDE SEQUENCE</scope>
    <source>
        <strain evidence="4">FACHB-1277</strain>
    </source>
</reference>
<dbReference type="SUPFAM" id="SSF46785">
    <property type="entry name" value="Winged helix' DNA-binding domain"/>
    <property type="match status" value="1"/>
</dbReference>
<evidence type="ECO:0000313" key="4">
    <source>
        <dbReference type="EMBL" id="MBD2151376.1"/>
    </source>
</evidence>
<dbReference type="InterPro" id="IPR036388">
    <property type="entry name" value="WH-like_DNA-bd_sf"/>
</dbReference>
<proteinExistence type="predicted"/>
<gene>
    <name evidence="4" type="primary">sufR</name>
    <name evidence="4" type="ORF">H6F44_14770</name>
</gene>
<dbReference type="InterPro" id="IPR014075">
    <property type="entry name" value="SUF_FeS_clus_asmb_SufR_cyano"/>
</dbReference>
<dbReference type="InterPro" id="IPR011991">
    <property type="entry name" value="ArsR-like_HTH"/>
</dbReference>
<sequence length="262" mass="29555">MKTSAITATDLKLGAKLGLKQDVSQDVKKVAKQDIKAVKQDIRQDIRQDARQDTKQDILQYLLKDGEVTAQDLAEKLDISPQAIRKHLKDLETEGLIYHTSEQVGMGRPQFVYALTAAGRDRFPDSYNQFAVNFLDTLIDTLGKEQVSAVLEKQWQRKAQSYKSQLGEGSLRQKLEKLAAIRQAEGYVTEWFPVEDGGKGKQSFIFTEYNCAIAHVAESFPSVCGHELEMFASVLDCPVERTHWMVNGEHRCGYLVKDLCKV</sequence>
<dbReference type="InterPro" id="IPR001034">
    <property type="entry name" value="DeoR_HTH"/>
</dbReference>
<dbReference type="EMBL" id="JACJPY010000051">
    <property type="protein sequence ID" value="MBD2151376.1"/>
    <property type="molecule type" value="Genomic_DNA"/>
</dbReference>